<evidence type="ECO:0000313" key="1">
    <source>
        <dbReference type="EMBL" id="GEK13207.1"/>
    </source>
</evidence>
<evidence type="ECO:0000313" key="2">
    <source>
        <dbReference type="Proteomes" id="UP000321787"/>
    </source>
</evidence>
<reference evidence="1 2" key="1">
    <citation type="submission" date="2019-07" db="EMBL/GenBank/DDBJ databases">
        <title>Whole genome shotgun sequence of Aliivibrio fischeri NBRC 101058.</title>
        <authorList>
            <person name="Hosoyama A."/>
            <person name="Uohara A."/>
            <person name="Ohji S."/>
            <person name="Ichikawa N."/>
        </authorList>
    </citation>
    <scope>NUCLEOTIDE SEQUENCE [LARGE SCALE GENOMIC DNA]</scope>
    <source>
        <strain evidence="1 2">NBRC 101058</strain>
    </source>
</reference>
<dbReference type="RefSeq" id="WP_146862844.1">
    <property type="nucleotide sequence ID" value="NZ_BJTZ01000005.1"/>
</dbReference>
<sequence>MDDKIAKMIQKHYPEIANGWHCPLWGRITSINETPKDGQLSDPYRPYYCASVKLLTKNGEETSTPILSNIGISGSFSASGGIMQLPTPGAIVSIQFAFGMPDKPYIDKVLPYEISLPSIDIEEIKLQSRQGVQVHLQQDGTISTSTDGAINQHSNESNIKTGNEIKQSQLQKLTINEHSLNEVVGVYELLAYGGLYLVSTRNAELSALGKLSLTSGGDFEEFIYGSRISQIEEKLQISIKDAGSISLDSDGFNVNAKKGKIQIGNDSIDIVKTLHTLIDIVGKLSNTLATHNHGTGVGPSTTPIQTAPISSYSVQLTTLMDKLKPIVK</sequence>
<organism evidence="1 2">
    <name type="scientific">Aliivibrio fischeri</name>
    <name type="common">Vibrio fischeri</name>
    <dbReference type="NCBI Taxonomy" id="668"/>
    <lineage>
        <taxon>Bacteria</taxon>
        <taxon>Pseudomonadati</taxon>
        <taxon>Pseudomonadota</taxon>
        <taxon>Gammaproteobacteria</taxon>
        <taxon>Vibrionales</taxon>
        <taxon>Vibrionaceae</taxon>
        <taxon>Aliivibrio</taxon>
    </lineage>
</organism>
<dbReference type="EMBL" id="BJTZ01000005">
    <property type="protein sequence ID" value="GEK13207.1"/>
    <property type="molecule type" value="Genomic_DNA"/>
</dbReference>
<accession>A0A510UF59</accession>
<evidence type="ECO:0008006" key="3">
    <source>
        <dbReference type="Google" id="ProtNLM"/>
    </source>
</evidence>
<protein>
    <recommendedName>
        <fullName evidence="3">Gp5/Type VI secretion system Vgr protein OB-fold domain-containing protein</fullName>
    </recommendedName>
</protein>
<dbReference type="AlphaFoldDB" id="A0A510UF59"/>
<dbReference type="Proteomes" id="UP000321787">
    <property type="component" value="Unassembled WGS sequence"/>
</dbReference>
<proteinExistence type="predicted"/>
<gene>
    <name evidence="1" type="ORF">AFI02nite_12430</name>
</gene>
<comment type="caution">
    <text evidence="1">The sequence shown here is derived from an EMBL/GenBank/DDBJ whole genome shotgun (WGS) entry which is preliminary data.</text>
</comment>
<name>A0A510UF59_ALIFS</name>